<protein>
    <submittedName>
        <fullName evidence="1">Uncharacterized protein</fullName>
    </submittedName>
</protein>
<organism evidence="1 2">
    <name type="scientific">Plasmopara halstedii</name>
    <name type="common">Downy mildew of sunflower</name>
    <dbReference type="NCBI Taxonomy" id="4781"/>
    <lineage>
        <taxon>Eukaryota</taxon>
        <taxon>Sar</taxon>
        <taxon>Stramenopiles</taxon>
        <taxon>Oomycota</taxon>
        <taxon>Peronosporomycetes</taxon>
        <taxon>Peronosporales</taxon>
        <taxon>Peronosporaceae</taxon>
        <taxon>Plasmopara</taxon>
    </lineage>
</organism>
<dbReference type="Proteomes" id="UP000054928">
    <property type="component" value="Unassembled WGS sequence"/>
</dbReference>
<accession>A0A0P1AAI5</accession>
<evidence type="ECO:0000313" key="1">
    <source>
        <dbReference type="EMBL" id="CEG37545.1"/>
    </source>
</evidence>
<name>A0A0P1AAI5_PLAHL</name>
<evidence type="ECO:0000313" key="2">
    <source>
        <dbReference type="Proteomes" id="UP000054928"/>
    </source>
</evidence>
<sequence>MSHIGRDCVYNAQTLNLRFIPKWNREPKILTKCVLSCPISLLFDVTLPQEKQHLHE</sequence>
<keyword evidence="2" id="KW-1185">Reference proteome</keyword>
<proteinExistence type="predicted"/>
<dbReference type="EMBL" id="CCYD01000288">
    <property type="protein sequence ID" value="CEG37545.1"/>
    <property type="molecule type" value="Genomic_DNA"/>
</dbReference>
<reference evidence="2" key="1">
    <citation type="submission" date="2014-09" db="EMBL/GenBank/DDBJ databases">
        <authorList>
            <person name="Sharma Rahul"/>
            <person name="Thines Marco"/>
        </authorList>
    </citation>
    <scope>NUCLEOTIDE SEQUENCE [LARGE SCALE GENOMIC DNA]</scope>
</reference>
<dbReference type="GeneID" id="36400380"/>
<dbReference type="RefSeq" id="XP_024573914.1">
    <property type="nucleotide sequence ID" value="XM_024722882.1"/>
</dbReference>
<dbReference type="AlphaFoldDB" id="A0A0P1AAI5"/>